<dbReference type="EMBL" id="MG264610">
    <property type="protein sequence ID" value="AUG32159.1"/>
    <property type="molecule type" value="Genomic_DNA"/>
</dbReference>
<accession>A0A2H4ZNT9</accession>
<keyword evidence="2" id="KW-0698">rRNA processing</keyword>
<keyword evidence="4" id="KW-0934">Plastid</keyword>
<evidence type="ECO:0000256" key="2">
    <source>
        <dbReference type="ARBA" id="ARBA00022552"/>
    </source>
</evidence>
<dbReference type="GO" id="GO:0005829">
    <property type="term" value="C:cytosol"/>
    <property type="evidence" value="ECO:0007669"/>
    <property type="project" value="TreeGrafter"/>
</dbReference>
<gene>
    <name evidence="4" type="primary">gidB</name>
    <name evidence="4" type="ORF">PLO_152</name>
</gene>
<evidence type="ECO:0000256" key="1">
    <source>
        <dbReference type="ARBA" id="ARBA00022490"/>
    </source>
</evidence>
<dbReference type="InterPro" id="IPR003682">
    <property type="entry name" value="rRNA_ssu_MeTfrase_G"/>
</dbReference>
<evidence type="ECO:0000256" key="3">
    <source>
        <dbReference type="ARBA" id="ARBA00022679"/>
    </source>
</evidence>
<keyword evidence="3" id="KW-0808">Transferase</keyword>
<dbReference type="GO" id="GO:0070043">
    <property type="term" value="F:rRNA (guanine-N7-)-methyltransferase activity"/>
    <property type="evidence" value="ECO:0007669"/>
    <property type="project" value="TreeGrafter"/>
</dbReference>
<organism evidence="4">
    <name type="scientific">Paulinella longichromatophora</name>
    <dbReference type="NCBI Taxonomy" id="1708747"/>
    <lineage>
        <taxon>Eukaryota</taxon>
        <taxon>Sar</taxon>
        <taxon>Rhizaria</taxon>
        <taxon>Cercozoa</taxon>
        <taxon>Imbricatea</taxon>
        <taxon>Silicofilosea</taxon>
        <taxon>Euglyphida</taxon>
        <taxon>Paulinellidae</taxon>
        <taxon>Paulinella</taxon>
    </lineage>
</organism>
<name>A0A2H4ZNT9_9EUKA</name>
<dbReference type="InterPro" id="IPR029063">
    <property type="entry name" value="SAM-dependent_MTases_sf"/>
</dbReference>
<dbReference type="PANTHER" id="PTHR31760:SF0">
    <property type="entry name" value="S-ADENOSYL-L-METHIONINE-DEPENDENT METHYLTRANSFERASES SUPERFAMILY PROTEIN"/>
    <property type="match status" value="1"/>
</dbReference>
<geneLocation type="plastid" evidence="4"/>
<dbReference type="NCBIfam" id="TIGR00138">
    <property type="entry name" value="rsmG_gidB"/>
    <property type="match status" value="1"/>
</dbReference>
<reference evidence="4" key="1">
    <citation type="submission" date="2017-10" db="EMBL/GenBank/DDBJ databases">
        <title>Paulinella longichromatophora chromatophore genome.</title>
        <authorList>
            <person name="Lhee D."/>
            <person name="Yoon H.S."/>
        </authorList>
    </citation>
    <scope>NUCLEOTIDE SEQUENCE</scope>
</reference>
<sequence>MADINISCQPPRDLWKALDWKPLPEQLEQFKLLQILLQDWNSRVNLTRLVEGDDFWINQVFDSLWPLQKLLNEPRTLKCIDVGTGGGFPGLAVAIALPDTSLTLVDSIGRKTKAVKSIVQALGLSNRINLRTERIEKTGHNHNYRHQFDLAMARAVAITPTVAEYLLPLLAKSGEALLYRGQWNDRSINELDLALKLLGGRIRRLDRCHLLNSRGIRHAIVLEQLTPCPNIYPRVIGLPTKEPLGSLSTVISN</sequence>
<dbReference type="Pfam" id="PF02527">
    <property type="entry name" value="GidB"/>
    <property type="match status" value="1"/>
</dbReference>
<dbReference type="SUPFAM" id="SSF53335">
    <property type="entry name" value="S-adenosyl-L-methionine-dependent methyltransferases"/>
    <property type="match status" value="1"/>
</dbReference>
<proteinExistence type="inferred from homology"/>
<dbReference type="AlphaFoldDB" id="A0A2H4ZNT9"/>
<protein>
    <submittedName>
        <fullName evidence="4">Putative glucose inhibited division protein B</fullName>
    </submittedName>
</protein>
<keyword evidence="1" id="KW-0963">Cytoplasm</keyword>
<dbReference type="HAMAP" id="MF_00074">
    <property type="entry name" value="16SrRNA_methyltr_G"/>
    <property type="match status" value="1"/>
</dbReference>
<dbReference type="PANTHER" id="PTHR31760">
    <property type="entry name" value="S-ADENOSYL-L-METHIONINE-DEPENDENT METHYLTRANSFERASES SUPERFAMILY PROTEIN"/>
    <property type="match status" value="1"/>
</dbReference>
<dbReference type="Gene3D" id="3.40.50.150">
    <property type="entry name" value="Vaccinia Virus protein VP39"/>
    <property type="match status" value="1"/>
</dbReference>
<evidence type="ECO:0000313" key="4">
    <source>
        <dbReference type="EMBL" id="AUG32159.1"/>
    </source>
</evidence>